<evidence type="ECO:0000313" key="2">
    <source>
        <dbReference type="EMBL" id="EXK79266.1"/>
    </source>
</evidence>
<evidence type="ECO:0000256" key="1">
    <source>
        <dbReference type="SAM" id="MobiDB-lite"/>
    </source>
</evidence>
<dbReference type="AlphaFoldDB" id="X0BBW2"/>
<protein>
    <submittedName>
        <fullName evidence="2">Uncharacterized protein</fullName>
    </submittedName>
</protein>
<dbReference type="HOGENOM" id="CLU_1129108_0_0_1"/>
<accession>X0BBW2</accession>
<feature type="region of interest" description="Disordered" evidence="1">
    <location>
        <begin position="1"/>
        <end position="62"/>
    </location>
</feature>
<gene>
    <name evidence="2" type="ORF">FOQG_16110</name>
</gene>
<sequence length="246" mass="26514">MPPRTRSSTKLQNTQNTRKDDKDDFGGEEMEKDGKVGNIRKTQDKRSKADANNGEPVGNRENDTFMLDAEHVGIGSNIPIFNQGDQQAAAGRCTKICETIYVGGRQGDRPSSPTKEAESIHVAGYEVDANPLLQENGMSDPELDTAMLDAQDGEFGSNGITSPAGRYEQVANIMEGVEHGEGEANPPIGRAGSNNHTEGDIPVQNTIEANASARTGTETGNIDGQETARNREIRPLRPKPLIKNVT</sequence>
<proteinExistence type="predicted"/>
<dbReference type="OrthoDB" id="10440789at2759"/>
<organism evidence="2 3">
    <name type="scientific">Fusarium oxysporum f. sp. raphani 54005</name>
    <dbReference type="NCBI Taxonomy" id="1089458"/>
    <lineage>
        <taxon>Eukaryota</taxon>
        <taxon>Fungi</taxon>
        <taxon>Dikarya</taxon>
        <taxon>Ascomycota</taxon>
        <taxon>Pezizomycotina</taxon>
        <taxon>Sordariomycetes</taxon>
        <taxon>Hypocreomycetidae</taxon>
        <taxon>Hypocreales</taxon>
        <taxon>Nectriaceae</taxon>
        <taxon>Fusarium</taxon>
        <taxon>Fusarium oxysporum species complex</taxon>
    </lineage>
</organism>
<name>X0BBW2_FUSOX</name>
<feature type="compositionally biased region" description="Polar residues" evidence="1">
    <location>
        <begin position="211"/>
        <end position="224"/>
    </location>
</feature>
<reference evidence="2 3" key="1">
    <citation type="submission" date="2011-11" db="EMBL/GenBank/DDBJ databases">
        <title>The Genome Sequence of Fusarium oxysporum PHW815.</title>
        <authorList>
            <consortium name="The Broad Institute Genome Sequencing Platform"/>
            <person name="Ma L.-J."/>
            <person name="Gale L.R."/>
            <person name="Schwartz D.C."/>
            <person name="Zhou S."/>
            <person name="Corby-Kistler H."/>
            <person name="Young S.K."/>
            <person name="Zeng Q."/>
            <person name="Gargeya S."/>
            <person name="Fitzgerald M."/>
            <person name="Haas B."/>
            <person name="Abouelleil A."/>
            <person name="Alvarado L."/>
            <person name="Arachchi H.M."/>
            <person name="Berlin A."/>
            <person name="Brown A."/>
            <person name="Chapman S.B."/>
            <person name="Chen Z."/>
            <person name="Dunbar C."/>
            <person name="Freedman E."/>
            <person name="Gearin G."/>
            <person name="Goldberg J."/>
            <person name="Griggs A."/>
            <person name="Gujja S."/>
            <person name="Heiman D."/>
            <person name="Howarth C."/>
            <person name="Larson L."/>
            <person name="Lui A."/>
            <person name="MacDonald P.J.P."/>
            <person name="Montmayeur A."/>
            <person name="Murphy C."/>
            <person name="Neiman D."/>
            <person name="Pearson M."/>
            <person name="Priest M."/>
            <person name="Roberts A."/>
            <person name="Saif S."/>
            <person name="Shea T."/>
            <person name="Shenoy N."/>
            <person name="Sisk P."/>
            <person name="Stolte C."/>
            <person name="Sykes S."/>
            <person name="Wortman J."/>
            <person name="Nusbaum C."/>
            <person name="Birren B."/>
        </authorList>
    </citation>
    <scope>NUCLEOTIDE SEQUENCE [LARGE SCALE GENOMIC DNA]</scope>
    <source>
        <strain evidence="2 3">54005</strain>
    </source>
</reference>
<feature type="compositionally biased region" description="Polar residues" evidence="1">
    <location>
        <begin position="1"/>
        <end position="16"/>
    </location>
</feature>
<dbReference type="Proteomes" id="UP000030663">
    <property type="component" value="Unassembled WGS sequence"/>
</dbReference>
<feature type="region of interest" description="Disordered" evidence="1">
    <location>
        <begin position="211"/>
        <end position="246"/>
    </location>
</feature>
<feature type="compositionally biased region" description="Basic and acidic residues" evidence="1">
    <location>
        <begin position="226"/>
        <end position="235"/>
    </location>
</feature>
<dbReference type="EMBL" id="JH658475">
    <property type="protein sequence ID" value="EXK79266.1"/>
    <property type="molecule type" value="Genomic_DNA"/>
</dbReference>
<evidence type="ECO:0000313" key="3">
    <source>
        <dbReference type="Proteomes" id="UP000030663"/>
    </source>
</evidence>
<keyword evidence="3" id="KW-1185">Reference proteome</keyword>